<gene>
    <name evidence="1" type="ORF">MLD38_020718</name>
</gene>
<keyword evidence="2" id="KW-1185">Reference proteome</keyword>
<protein>
    <submittedName>
        <fullName evidence="1">Uncharacterized protein</fullName>
    </submittedName>
</protein>
<organism evidence="1 2">
    <name type="scientific">Melastoma candidum</name>
    <dbReference type="NCBI Taxonomy" id="119954"/>
    <lineage>
        <taxon>Eukaryota</taxon>
        <taxon>Viridiplantae</taxon>
        <taxon>Streptophyta</taxon>
        <taxon>Embryophyta</taxon>
        <taxon>Tracheophyta</taxon>
        <taxon>Spermatophyta</taxon>
        <taxon>Magnoliopsida</taxon>
        <taxon>eudicotyledons</taxon>
        <taxon>Gunneridae</taxon>
        <taxon>Pentapetalae</taxon>
        <taxon>rosids</taxon>
        <taxon>malvids</taxon>
        <taxon>Myrtales</taxon>
        <taxon>Melastomataceae</taxon>
        <taxon>Melastomatoideae</taxon>
        <taxon>Melastomateae</taxon>
        <taxon>Melastoma</taxon>
    </lineage>
</organism>
<evidence type="ECO:0000313" key="1">
    <source>
        <dbReference type="EMBL" id="KAI4364659.1"/>
    </source>
</evidence>
<proteinExistence type="predicted"/>
<name>A0ACB9QF30_9MYRT</name>
<reference evidence="2" key="1">
    <citation type="journal article" date="2023" name="Front. Plant Sci.">
        <title>Chromosomal-level genome assembly of Melastoma candidum provides insights into trichome evolution.</title>
        <authorList>
            <person name="Zhong Y."/>
            <person name="Wu W."/>
            <person name="Sun C."/>
            <person name="Zou P."/>
            <person name="Liu Y."/>
            <person name="Dai S."/>
            <person name="Zhou R."/>
        </authorList>
    </citation>
    <scope>NUCLEOTIDE SEQUENCE [LARGE SCALE GENOMIC DNA]</scope>
</reference>
<dbReference type="Proteomes" id="UP001057402">
    <property type="component" value="Chromosome 6"/>
</dbReference>
<comment type="caution">
    <text evidence="1">The sequence shown here is derived from an EMBL/GenBank/DDBJ whole genome shotgun (WGS) entry which is preliminary data.</text>
</comment>
<evidence type="ECO:0000313" key="2">
    <source>
        <dbReference type="Proteomes" id="UP001057402"/>
    </source>
</evidence>
<sequence>MVNKARGTPEEGTSDRLGVSARERQPHPAANYRRTIFGGISVEALISQLQPLMEASVRDAVSKAMSRVLPLYLNPSVSPSLNLSGGSGMCHVELKFVGEILRTLYHGSPIETVCGTPLQIVLVDCVTGERVISGPLSSLKVELVVLCSEFSSSDEWEDWTADEFDRSVKREREGRRPLLMGDTNVILTGGVGELGTVMFTDNSSWTRTKTFRLGGRVTRKMQTETRVKEAVSNPFSVKDHRGEKLKKRHPPFPHDDLWRLEHIRKDGPLHDRLRSYGIVTVIDFLWQYEADPSTLKRILGPGVSAKSWNAITNHAKDCVVDDSKLYTCNFVSENVVLFFNSIYRAVGASFGGSNFVALENLTLNQKGIVESLKSEAHKKRDEWLLVDNAAACAPNIRQDDPSNGFPVVHQGHYGVAPAPIVLPTKCNYGATGYPRQENWQSPKIIQPFGALDPRKADNFCQGEQGYNAAGAALMECLLQDKPWQWQAGSSSSCPTWTDCPTPHGVGQGMNSNRSSCSSLDILGATSTMLNMDYKVVEQLPPPPPHPHGSDDALF</sequence>
<accession>A0ACB9QF30</accession>
<dbReference type="EMBL" id="CM042885">
    <property type="protein sequence ID" value="KAI4364659.1"/>
    <property type="molecule type" value="Genomic_DNA"/>
</dbReference>